<sequence length="483" mass="52710">MARNGVQDVGLFWDFLSLPQHLVDRVRTAEEALVFKAGLGCLASLYSHQFTHVIQLKDAPGRDYDASGWCFFEQSVASVMKAESMLLDLSKVSDWTSWKGIVQGAAAFHLPPLHPDAFDEQISLKTFTNGSDSAVVKGLYRSFYNGVAPKPWILNFLIKSYQAGTGADWGGGPRAAEAIARLVKAAPDFTAVLILNINGHSFTREQLDELLPAFERMRSLQQITLDSAQLDLCSHLRNRLWKVKGIKLWTGRPGGSADDELIDDGEDAEVVPDHKCVEAEDGSLRLMQLVADSRALLAREVVIHGSDEDRISAIDEAGPPPTTAVRKGHEIDVSKVLPLLREAGGISAAEAAALPELKQFGHGQSNPTYLLTLGARRLVVRKQPPGKLLRGAHAVDREFMAMSALKTTAVPVPKTLLFVEDAEVLGTPFFVCEYVDGRFFKDPSMRAAGSPQERAALYGTFMRTVAALHTVDFAACGLKDFGK</sequence>
<dbReference type="CDD" id="cd05154">
    <property type="entry name" value="ACAD10_11_N-like"/>
    <property type="match status" value="1"/>
</dbReference>
<dbReference type="PANTHER" id="PTHR47829:SF1">
    <property type="entry name" value="HAD FAMILY PHOSPHATASE"/>
    <property type="match status" value="1"/>
</dbReference>
<dbReference type="OrthoDB" id="5981373at2759"/>
<comment type="caution">
    <text evidence="2">The sequence shown here is derived from an EMBL/GenBank/DDBJ whole genome shotgun (WGS) entry which is preliminary data.</text>
</comment>
<dbReference type="EMBL" id="JWZX01002787">
    <property type="protein sequence ID" value="KOO26897.1"/>
    <property type="molecule type" value="Genomic_DNA"/>
</dbReference>
<dbReference type="Gene3D" id="3.30.200.20">
    <property type="entry name" value="Phosphorylase Kinase, domain 1"/>
    <property type="match status" value="1"/>
</dbReference>
<dbReference type="InterPro" id="IPR011009">
    <property type="entry name" value="Kinase-like_dom_sf"/>
</dbReference>
<gene>
    <name evidence="2" type="ORF">Ctob_009007</name>
</gene>
<dbReference type="Pfam" id="PF01636">
    <property type="entry name" value="APH"/>
    <property type="match status" value="1"/>
</dbReference>
<dbReference type="Gene3D" id="3.90.1200.10">
    <property type="match status" value="1"/>
</dbReference>
<keyword evidence="2" id="KW-0808">Transferase</keyword>
<protein>
    <submittedName>
        <fullName evidence="2">Aminoglycoside phosphotransferase</fullName>
    </submittedName>
</protein>
<evidence type="ECO:0000313" key="3">
    <source>
        <dbReference type="Proteomes" id="UP000037460"/>
    </source>
</evidence>
<feature type="non-terminal residue" evidence="2">
    <location>
        <position position="483"/>
    </location>
</feature>
<reference evidence="3" key="1">
    <citation type="journal article" date="2015" name="PLoS Genet.">
        <title>Genome Sequence and Transcriptome Analyses of Chrysochromulina tobin: Metabolic Tools for Enhanced Algal Fitness in the Prominent Order Prymnesiales (Haptophyceae).</title>
        <authorList>
            <person name="Hovde B.T."/>
            <person name="Deodato C.R."/>
            <person name="Hunsperger H.M."/>
            <person name="Ryken S.A."/>
            <person name="Yost W."/>
            <person name="Jha R.K."/>
            <person name="Patterson J."/>
            <person name="Monnat R.J. Jr."/>
            <person name="Barlow S.B."/>
            <person name="Starkenburg S.R."/>
            <person name="Cattolico R.A."/>
        </authorList>
    </citation>
    <scope>NUCLEOTIDE SEQUENCE</scope>
    <source>
        <strain evidence="3">CCMP291</strain>
    </source>
</reference>
<dbReference type="GO" id="GO:0016740">
    <property type="term" value="F:transferase activity"/>
    <property type="evidence" value="ECO:0007669"/>
    <property type="project" value="UniProtKB-KW"/>
</dbReference>
<accession>A0A0M0JKN5</accession>
<evidence type="ECO:0000259" key="1">
    <source>
        <dbReference type="Pfam" id="PF01636"/>
    </source>
</evidence>
<dbReference type="InterPro" id="IPR041726">
    <property type="entry name" value="ACAD10_11_N"/>
</dbReference>
<proteinExistence type="predicted"/>
<evidence type="ECO:0000313" key="2">
    <source>
        <dbReference type="EMBL" id="KOO26897.1"/>
    </source>
</evidence>
<feature type="domain" description="Aminoglycoside phosphotransferase" evidence="1">
    <location>
        <begin position="357"/>
        <end position="482"/>
    </location>
</feature>
<dbReference type="AlphaFoldDB" id="A0A0M0JKN5"/>
<dbReference type="InterPro" id="IPR002575">
    <property type="entry name" value="Aminoglycoside_PTrfase"/>
</dbReference>
<name>A0A0M0JKN5_9EUKA</name>
<organism evidence="2 3">
    <name type="scientific">Chrysochromulina tobinii</name>
    <dbReference type="NCBI Taxonomy" id="1460289"/>
    <lineage>
        <taxon>Eukaryota</taxon>
        <taxon>Haptista</taxon>
        <taxon>Haptophyta</taxon>
        <taxon>Prymnesiophyceae</taxon>
        <taxon>Prymnesiales</taxon>
        <taxon>Chrysochromulinaceae</taxon>
        <taxon>Chrysochromulina</taxon>
    </lineage>
</organism>
<keyword evidence="3" id="KW-1185">Reference proteome</keyword>
<dbReference type="Proteomes" id="UP000037460">
    <property type="component" value="Unassembled WGS sequence"/>
</dbReference>
<dbReference type="InterPro" id="IPR052898">
    <property type="entry name" value="ACAD10-like"/>
</dbReference>
<dbReference type="SUPFAM" id="SSF56112">
    <property type="entry name" value="Protein kinase-like (PK-like)"/>
    <property type="match status" value="1"/>
</dbReference>
<dbReference type="PANTHER" id="PTHR47829">
    <property type="entry name" value="HYDROLASE, PUTATIVE (AFU_ORTHOLOGUE AFUA_1G12880)-RELATED"/>
    <property type="match status" value="1"/>
</dbReference>